<feature type="transmembrane region" description="Helical" evidence="2">
    <location>
        <begin position="67"/>
        <end position="95"/>
    </location>
</feature>
<dbReference type="Proteomes" id="UP000261540">
    <property type="component" value="Unplaced"/>
</dbReference>
<keyword evidence="2" id="KW-0472">Membrane</keyword>
<dbReference type="PANTHER" id="PTHR28453">
    <property type="entry name" value="PROTEIN SNORC"/>
    <property type="match status" value="1"/>
</dbReference>
<evidence type="ECO:0008006" key="5">
    <source>
        <dbReference type="Google" id="ProtNLM"/>
    </source>
</evidence>
<proteinExistence type="predicted"/>
<dbReference type="GO" id="GO:0051216">
    <property type="term" value="P:cartilage development"/>
    <property type="evidence" value="ECO:0007669"/>
    <property type="project" value="InterPro"/>
</dbReference>
<keyword evidence="2" id="KW-0812">Transmembrane</keyword>
<keyword evidence="2" id="KW-1133">Transmembrane helix</keyword>
<name>A0A3B3RV69_9TELE</name>
<keyword evidence="4" id="KW-1185">Reference proteome</keyword>
<dbReference type="Ensembl" id="ENSPKIT00000003073.1">
    <property type="protein sequence ID" value="ENSPKIP00000022409.1"/>
    <property type="gene ID" value="ENSPKIG00000006424.1"/>
</dbReference>
<protein>
    <recommendedName>
        <fullName evidence="5">Secondary ossification center associated regulator of chondrocyte maturation</fullName>
    </recommendedName>
</protein>
<dbReference type="AlphaFoldDB" id="A0A3B3RV69"/>
<dbReference type="PANTHER" id="PTHR28453:SF1">
    <property type="entry name" value="PROTEIN SNORC"/>
    <property type="match status" value="1"/>
</dbReference>
<accession>A0A3B3RV69</accession>
<reference evidence="3" key="1">
    <citation type="submission" date="2025-08" db="UniProtKB">
        <authorList>
            <consortium name="Ensembl"/>
        </authorList>
    </citation>
    <scope>IDENTIFICATION</scope>
</reference>
<evidence type="ECO:0000313" key="3">
    <source>
        <dbReference type="Ensembl" id="ENSPKIP00000022409.1"/>
    </source>
</evidence>
<feature type="region of interest" description="Disordered" evidence="1">
    <location>
        <begin position="34"/>
        <end position="58"/>
    </location>
</feature>
<reference evidence="3" key="2">
    <citation type="submission" date="2025-09" db="UniProtKB">
        <authorList>
            <consortium name="Ensembl"/>
        </authorList>
    </citation>
    <scope>IDENTIFICATION</scope>
</reference>
<evidence type="ECO:0000313" key="4">
    <source>
        <dbReference type="Proteomes" id="UP000261540"/>
    </source>
</evidence>
<dbReference type="InterPro" id="IPR031500">
    <property type="entry name" value="SNORC"/>
</dbReference>
<dbReference type="Pfam" id="PF15756">
    <property type="entry name" value="DUF4690"/>
    <property type="match status" value="1"/>
</dbReference>
<evidence type="ECO:0000256" key="1">
    <source>
        <dbReference type="SAM" id="MobiDB-lite"/>
    </source>
</evidence>
<organism evidence="3 4">
    <name type="scientific">Paramormyrops kingsleyae</name>
    <dbReference type="NCBI Taxonomy" id="1676925"/>
    <lineage>
        <taxon>Eukaryota</taxon>
        <taxon>Metazoa</taxon>
        <taxon>Chordata</taxon>
        <taxon>Craniata</taxon>
        <taxon>Vertebrata</taxon>
        <taxon>Euteleostomi</taxon>
        <taxon>Actinopterygii</taxon>
        <taxon>Neopterygii</taxon>
        <taxon>Teleostei</taxon>
        <taxon>Osteoglossocephala</taxon>
        <taxon>Osteoglossomorpha</taxon>
        <taxon>Osteoglossiformes</taxon>
        <taxon>Mormyridae</taxon>
        <taxon>Paramormyrops</taxon>
    </lineage>
</organism>
<evidence type="ECO:0000256" key="2">
    <source>
        <dbReference type="SAM" id="Phobius"/>
    </source>
</evidence>
<sequence>LLAVADCNYKSISWVLVLKVKIFKKSCADAPLPEAMADPSPQADNPEMSSGAQEGGMSLSSPRLAGVLGPGAISVIVIAVFLGTSALLALTVISLRKLAAS</sequence>